<evidence type="ECO:0000313" key="2">
    <source>
        <dbReference type="EMBL" id="TWU03739.1"/>
    </source>
</evidence>
<proteinExistence type="predicted"/>
<comment type="caution">
    <text evidence="2">The sequence shown here is derived from an EMBL/GenBank/DDBJ whole genome shotgun (WGS) entry which is preliminary data.</text>
</comment>
<reference evidence="2 3" key="1">
    <citation type="submission" date="2019-02" db="EMBL/GenBank/DDBJ databases">
        <title>Deep-cultivation of Planctomycetes and their phenomic and genomic characterization uncovers novel biology.</title>
        <authorList>
            <person name="Wiegand S."/>
            <person name="Jogler M."/>
            <person name="Boedeker C."/>
            <person name="Pinto D."/>
            <person name="Vollmers J."/>
            <person name="Rivas-Marin E."/>
            <person name="Kohn T."/>
            <person name="Peeters S.H."/>
            <person name="Heuer A."/>
            <person name="Rast P."/>
            <person name="Oberbeckmann S."/>
            <person name="Bunk B."/>
            <person name="Jeske O."/>
            <person name="Meyerdierks A."/>
            <person name="Storesund J.E."/>
            <person name="Kallscheuer N."/>
            <person name="Luecker S."/>
            <person name="Lage O.M."/>
            <person name="Pohl T."/>
            <person name="Merkel B.J."/>
            <person name="Hornburger P."/>
            <person name="Mueller R.-W."/>
            <person name="Bruemmer F."/>
            <person name="Labrenz M."/>
            <person name="Spormann A.M."/>
            <person name="Op Den Camp H."/>
            <person name="Overmann J."/>
            <person name="Amann R."/>
            <person name="Jetten M.S.M."/>
            <person name="Mascher T."/>
            <person name="Medema M.H."/>
            <person name="Devos D.P."/>
            <person name="Kaster A.-K."/>
            <person name="Ovreas L."/>
            <person name="Rohde M."/>
            <person name="Galperin M.Y."/>
            <person name="Jogler C."/>
        </authorList>
    </citation>
    <scope>NUCLEOTIDE SEQUENCE [LARGE SCALE GENOMIC DNA]</scope>
    <source>
        <strain evidence="2 3">Pla100</strain>
    </source>
</reference>
<keyword evidence="3" id="KW-1185">Reference proteome</keyword>
<sequence length="227" mass="25534">MNAAAKPEPPHRAAGLARFWVLLISTVVLAGVLFLIVRLGGYVEGEEFSPTHFRSRTFTFYEIPLIHWQITPIRRDTSTPMTALTLTQKNLITPPPGEPTLWHLVSLKNGGGEPVHDDAALLMKQLRYHAGGDSYWKTWTNDHPEMAKELWPTIGKLAERELYILLPRLFEIVRQSENPATLRSLVRGYLQEEYKSLIRDMRDAGQDDLADALAAEAASDLTPLPPT</sequence>
<keyword evidence="1" id="KW-0812">Transmembrane</keyword>
<dbReference type="AlphaFoldDB" id="A0A5C6AX55"/>
<gene>
    <name evidence="2" type="ORF">Pla100_06690</name>
</gene>
<evidence type="ECO:0000256" key="1">
    <source>
        <dbReference type="SAM" id="Phobius"/>
    </source>
</evidence>
<keyword evidence="1" id="KW-1133">Transmembrane helix</keyword>
<keyword evidence="1" id="KW-0472">Membrane</keyword>
<evidence type="ECO:0000313" key="3">
    <source>
        <dbReference type="Proteomes" id="UP000316213"/>
    </source>
</evidence>
<dbReference type="EMBL" id="SJPM01000001">
    <property type="protein sequence ID" value="TWU03739.1"/>
    <property type="molecule type" value="Genomic_DNA"/>
</dbReference>
<organism evidence="2 3">
    <name type="scientific">Neorhodopirellula pilleata</name>
    <dbReference type="NCBI Taxonomy" id="2714738"/>
    <lineage>
        <taxon>Bacteria</taxon>
        <taxon>Pseudomonadati</taxon>
        <taxon>Planctomycetota</taxon>
        <taxon>Planctomycetia</taxon>
        <taxon>Pirellulales</taxon>
        <taxon>Pirellulaceae</taxon>
        <taxon>Neorhodopirellula</taxon>
    </lineage>
</organism>
<dbReference type="RefSeq" id="WP_231602618.1">
    <property type="nucleotide sequence ID" value="NZ_SJPM01000001.1"/>
</dbReference>
<protein>
    <submittedName>
        <fullName evidence="2">Uncharacterized protein</fullName>
    </submittedName>
</protein>
<name>A0A5C6AX55_9BACT</name>
<feature type="transmembrane region" description="Helical" evidence="1">
    <location>
        <begin position="17"/>
        <end position="37"/>
    </location>
</feature>
<accession>A0A5C6AX55</accession>
<dbReference type="Proteomes" id="UP000316213">
    <property type="component" value="Unassembled WGS sequence"/>
</dbReference>